<dbReference type="PANTHER" id="PTHR42770">
    <property type="entry name" value="AMINO ACID TRANSPORTER-RELATED"/>
    <property type="match status" value="1"/>
</dbReference>
<proteinExistence type="predicted"/>
<feature type="transmembrane region" description="Helical" evidence="5">
    <location>
        <begin position="321"/>
        <end position="339"/>
    </location>
</feature>
<keyword evidence="2 5" id="KW-0812">Transmembrane</keyword>
<evidence type="ECO:0000256" key="4">
    <source>
        <dbReference type="ARBA" id="ARBA00023136"/>
    </source>
</evidence>
<dbReference type="InterPro" id="IPR050367">
    <property type="entry name" value="APC_superfamily"/>
</dbReference>
<sequence length="471" mass="48133">MVGATSPMAVLVGGVVNTYAATGVLGTPLAFLIVGGALGLVMIGYLAMTNREGNAAPAYAFLALGLGPGWGIAGGALMFAATNAIQISLYGLIGATAVDLTGVGRWTWWAVAAWVVVAVFGVANFSLGKVFIAVVGVAELAMIGAVILAAFTHPHGGHVTTAPLAVGALWDQRGQVGLVFALTMAAFIGTESGASFAEEGKTDKTVVRATVATLVVLPVVYCAMAWALPVWTGPGQIVAASRDAAQTGFPFTIVADGYGGFMVWVAQGLMLSSFLISALSFHQAIGRYVHAIAREGVIPGWLADVGRLGGRMAGATAPASLLQSVIALAVIGVCTLLQVDPIGGMFIWLSSAAAVGVLVMLIGVSIATIFYFRKGGGGRHDPVIVRTAGPVLGAIAGSGLLAVIVSNQSAVLGATSAGLQAVIPVLVVVVILAGFGYARRVRRRWPDRYAEIGRGRPDEVTVPDLQVGFRV</sequence>
<feature type="transmembrane region" description="Helical" evidence="5">
    <location>
        <begin position="130"/>
        <end position="151"/>
    </location>
</feature>
<reference evidence="6 7" key="1">
    <citation type="journal article" date="2019" name="Int. J. Syst. Evol. Microbiol.">
        <title>The Global Catalogue of Microorganisms (GCM) 10K type strain sequencing project: providing services to taxonomists for standard genome sequencing and annotation.</title>
        <authorList>
            <consortium name="The Broad Institute Genomics Platform"/>
            <consortium name="The Broad Institute Genome Sequencing Center for Infectious Disease"/>
            <person name="Wu L."/>
            <person name="Ma J."/>
        </authorList>
    </citation>
    <scope>NUCLEOTIDE SEQUENCE [LARGE SCALE GENOMIC DNA]</scope>
    <source>
        <strain evidence="6 7">JCM 3272</strain>
    </source>
</reference>
<feature type="transmembrane region" description="Helical" evidence="5">
    <location>
        <begin position="60"/>
        <end position="86"/>
    </location>
</feature>
<gene>
    <name evidence="6" type="ORF">GCM10010170_025860</name>
</gene>
<dbReference type="Gene3D" id="1.20.1740.10">
    <property type="entry name" value="Amino acid/polyamine transporter I"/>
    <property type="match status" value="1"/>
</dbReference>
<protein>
    <submittedName>
        <fullName evidence="6">APC family permease</fullName>
    </submittedName>
</protein>
<feature type="transmembrane region" description="Helical" evidence="5">
    <location>
        <begin position="383"/>
        <end position="405"/>
    </location>
</feature>
<feature type="transmembrane region" description="Helical" evidence="5">
    <location>
        <begin position="417"/>
        <end position="438"/>
    </location>
</feature>
<dbReference type="PIRSF" id="PIRSF006060">
    <property type="entry name" value="AA_transporter"/>
    <property type="match status" value="1"/>
</dbReference>
<feature type="transmembrane region" description="Helical" evidence="5">
    <location>
        <begin position="209"/>
        <end position="228"/>
    </location>
</feature>
<keyword evidence="7" id="KW-1185">Reference proteome</keyword>
<dbReference type="Proteomes" id="UP001501444">
    <property type="component" value="Unassembled WGS sequence"/>
</dbReference>
<feature type="transmembrane region" description="Helical" evidence="5">
    <location>
        <begin position="261"/>
        <end position="281"/>
    </location>
</feature>
<keyword evidence="3 5" id="KW-1133">Transmembrane helix</keyword>
<evidence type="ECO:0000313" key="6">
    <source>
        <dbReference type="EMBL" id="GAA2342012.1"/>
    </source>
</evidence>
<feature type="transmembrane region" description="Helical" evidence="5">
    <location>
        <begin position="176"/>
        <end position="197"/>
    </location>
</feature>
<evidence type="ECO:0000256" key="1">
    <source>
        <dbReference type="ARBA" id="ARBA00004141"/>
    </source>
</evidence>
<organism evidence="6 7">
    <name type="scientific">Dactylosporangium salmoneum</name>
    <dbReference type="NCBI Taxonomy" id="53361"/>
    <lineage>
        <taxon>Bacteria</taxon>
        <taxon>Bacillati</taxon>
        <taxon>Actinomycetota</taxon>
        <taxon>Actinomycetes</taxon>
        <taxon>Micromonosporales</taxon>
        <taxon>Micromonosporaceae</taxon>
        <taxon>Dactylosporangium</taxon>
    </lineage>
</organism>
<evidence type="ECO:0000256" key="3">
    <source>
        <dbReference type="ARBA" id="ARBA00022989"/>
    </source>
</evidence>
<dbReference type="EMBL" id="BAAARV010000021">
    <property type="protein sequence ID" value="GAA2342012.1"/>
    <property type="molecule type" value="Genomic_DNA"/>
</dbReference>
<dbReference type="PANTHER" id="PTHR42770:SF16">
    <property type="entry name" value="AMINO ACID PERMEASE"/>
    <property type="match status" value="1"/>
</dbReference>
<feature type="transmembrane region" description="Helical" evidence="5">
    <location>
        <begin position="30"/>
        <end position="48"/>
    </location>
</feature>
<feature type="transmembrane region" description="Helical" evidence="5">
    <location>
        <begin position="106"/>
        <end position="123"/>
    </location>
</feature>
<feature type="transmembrane region" description="Helical" evidence="5">
    <location>
        <begin position="345"/>
        <end position="371"/>
    </location>
</feature>
<evidence type="ECO:0000256" key="5">
    <source>
        <dbReference type="SAM" id="Phobius"/>
    </source>
</evidence>
<keyword evidence="4 5" id="KW-0472">Membrane</keyword>
<accession>A0ABN3G1W1</accession>
<evidence type="ECO:0000313" key="7">
    <source>
        <dbReference type="Proteomes" id="UP001501444"/>
    </source>
</evidence>
<comment type="subcellular location">
    <subcellularLocation>
        <location evidence="1">Membrane</location>
        <topology evidence="1">Multi-pass membrane protein</topology>
    </subcellularLocation>
</comment>
<comment type="caution">
    <text evidence="6">The sequence shown here is derived from an EMBL/GenBank/DDBJ whole genome shotgun (WGS) entry which is preliminary data.</text>
</comment>
<evidence type="ECO:0000256" key="2">
    <source>
        <dbReference type="ARBA" id="ARBA00022692"/>
    </source>
</evidence>
<name>A0ABN3G1W1_9ACTN</name>